<comment type="caution">
    <text evidence="1">The sequence shown here is derived from an EMBL/GenBank/DDBJ whole genome shotgun (WGS) entry which is preliminary data.</text>
</comment>
<evidence type="ECO:0000313" key="2">
    <source>
        <dbReference type="Proteomes" id="UP001232113"/>
    </source>
</evidence>
<organism evidence="1 2">
    <name type="scientific">Lactobacillus paragasseri</name>
    <dbReference type="NCBI Taxonomy" id="2107999"/>
    <lineage>
        <taxon>Bacteria</taxon>
        <taxon>Bacillati</taxon>
        <taxon>Bacillota</taxon>
        <taxon>Bacilli</taxon>
        <taxon>Lactobacillales</taxon>
        <taxon>Lactobacillaceae</taxon>
        <taxon>Lactobacillus</taxon>
    </lineage>
</organism>
<dbReference type="EMBL" id="JASOLY010000002">
    <property type="protein sequence ID" value="MDK6867807.1"/>
    <property type="molecule type" value="Genomic_DNA"/>
</dbReference>
<protein>
    <submittedName>
        <fullName evidence="1">Uncharacterized protein</fullName>
    </submittedName>
</protein>
<reference evidence="1" key="1">
    <citation type="submission" date="2023-05" db="EMBL/GenBank/DDBJ databases">
        <title>Cataloging the Phylogenetic Diversity of Human Bladder Bacteria.</title>
        <authorList>
            <person name="Du J."/>
        </authorList>
    </citation>
    <scope>NUCLEOTIDE SEQUENCE</scope>
    <source>
        <strain evidence="1">UMB6975B</strain>
    </source>
</reference>
<gene>
    <name evidence="1" type="ORF">QP354_01775</name>
</gene>
<proteinExistence type="predicted"/>
<dbReference type="AlphaFoldDB" id="A0AAV3V9T5"/>
<accession>A0AAV3V9T5</accession>
<evidence type="ECO:0000313" key="1">
    <source>
        <dbReference type="EMBL" id="MDK6867807.1"/>
    </source>
</evidence>
<dbReference type="RefSeq" id="WP_232001033.1">
    <property type="nucleotide sequence ID" value="NZ_BEXI01000001.1"/>
</dbReference>
<sequence length="116" mass="13492">MMDKYIYSKSWYGRRIVVKQLAYEDIGPYFAGYIELKKDDPKDWLRHAGVGDQDYFYGVDPFTSFPGCPTFAGYLLDDEHHIYVGFDTQEFAAAYNRDDCIEILKEVAKKLASHNK</sequence>
<name>A0AAV3V9T5_9LACO</name>
<dbReference type="Proteomes" id="UP001232113">
    <property type="component" value="Unassembled WGS sequence"/>
</dbReference>